<proteinExistence type="predicted"/>
<dbReference type="InterPro" id="IPR050097">
    <property type="entry name" value="Ferredoxin-NADP_redctase_2"/>
</dbReference>
<reference evidence="4" key="1">
    <citation type="journal article" date="2014" name="Genome Biol. Evol.">
        <title>Pangenome evidence for extensive interdomain horizontal transfer affecting lineage core and shell genes in uncultured planktonic thaumarchaeota and euryarchaeota.</title>
        <authorList>
            <person name="Deschamps P."/>
            <person name="Zivanovic Y."/>
            <person name="Moreira D."/>
            <person name="Rodriguez-Valera F."/>
            <person name="Lopez-Garcia P."/>
        </authorList>
    </citation>
    <scope>NUCLEOTIDE SEQUENCE</scope>
</reference>
<dbReference type="PANTHER" id="PTHR48105">
    <property type="entry name" value="THIOREDOXIN REDUCTASE 1-RELATED-RELATED"/>
    <property type="match status" value="1"/>
</dbReference>
<dbReference type="SUPFAM" id="SSF51905">
    <property type="entry name" value="FAD/NAD(P)-binding domain"/>
    <property type="match status" value="1"/>
</dbReference>
<dbReference type="AlphaFoldDB" id="A0A075FGB2"/>
<dbReference type="InterPro" id="IPR036188">
    <property type="entry name" value="FAD/NAD-bd_sf"/>
</dbReference>
<name>A0A075FGB2_9ARCH</name>
<gene>
    <name evidence="4" type="primary">trxB</name>
</gene>
<dbReference type="EMBL" id="KF900305">
    <property type="protein sequence ID" value="AIE90334.1"/>
    <property type="molecule type" value="Genomic_DNA"/>
</dbReference>
<keyword evidence="1" id="KW-0285">Flavoprotein</keyword>
<dbReference type="Pfam" id="PF07992">
    <property type="entry name" value="Pyr_redox_2"/>
    <property type="match status" value="1"/>
</dbReference>
<dbReference type="InterPro" id="IPR023753">
    <property type="entry name" value="FAD/NAD-binding_dom"/>
</dbReference>
<keyword evidence="2 4" id="KW-0560">Oxidoreductase</keyword>
<dbReference type="Gene3D" id="3.50.50.60">
    <property type="entry name" value="FAD/NAD(P)-binding domain"/>
    <property type="match status" value="1"/>
</dbReference>
<evidence type="ECO:0000259" key="3">
    <source>
        <dbReference type="Pfam" id="PF07992"/>
    </source>
</evidence>
<sequence>MFVAIGHVPNTDFLKGHIELNDQGYIECNGTKTSVDGVFVAGDVHDFRYRQAVTAAGHGCEAAIDVEKYIEMNGL</sequence>
<dbReference type="GO" id="GO:0004791">
    <property type="term" value="F:thioredoxin-disulfide reductase (NADPH) activity"/>
    <property type="evidence" value="ECO:0007669"/>
    <property type="project" value="UniProtKB-EC"/>
</dbReference>
<organism evidence="4">
    <name type="scientific">uncultured marine thaumarchaeote AD1000_02_C08</name>
    <dbReference type="NCBI Taxonomy" id="1455880"/>
    <lineage>
        <taxon>Archaea</taxon>
        <taxon>Nitrososphaerota</taxon>
        <taxon>environmental samples</taxon>
    </lineage>
</organism>
<accession>A0A075FGB2</accession>
<feature type="domain" description="FAD/NAD(P)-binding" evidence="3">
    <location>
        <begin position="1"/>
        <end position="59"/>
    </location>
</feature>
<evidence type="ECO:0000256" key="2">
    <source>
        <dbReference type="ARBA" id="ARBA00023002"/>
    </source>
</evidence>
<dbReference type="EC" id="1.8.1.9" evidence="4"/>
<evidence type="ECO:0000313" key="4">
    <source>
        <dbReference type="EMBL" id="AIE90334.1"/>
    </source>
</evidence>
<evidence type="ECO:0000256" key="1">
    <source>
        <dbReference type="ARBA" id="ARBA00022630"/>
    </source>
</evidence>
<protein>
    <submittedName>
        <fullName evidence="4">Thioredoxin reductase (TrxB)</fullName>
        <ecNumber evidence="4">1.8.1.9</ecNumber>
    </submittedName>
</protein>